<organism evidence="1 2">
    <name type="scientific">Mobilicoccus caccae</name>
    <dbReference type="NCBI Taxonomy" id="1859295"/>
    <lineage>
        <taxon>Bacteria</taxon>
        <taxon>Bacillati</taxon>
        <taxon>Actinomycetota</taxon>
        <taxon>Actinomycetes</taxon>
        <taxon>Micrococcales</taxon>
        <taxon>Dermatophilaceae</taxon>
        <taxon>Mobilicoccus</taxon>
    </lineage>
</organism>
<protein>
    <recommendedName>
        <fullName evidence="3">DUF3145 domain-containing protein</fullName>
    </recommendedName>
</protein>
<evidence type="ECO:0000313" key="1">
    <source>
        <dbReference type="EMBL" id="GMA39351.1"/>
    </source>
</evidence>
<sequence>MSVAPSTLMTTGMVFVHSSPVALCPHIGWALETVLGQPVRLDWQPQPLGRSLMRAQFAWGGEAGTGARLASGMRGWESVRFEVTEDASPGCDGSRWTHTPSLGIHHTWLAANGDAVVNEDRLRAVLRTTDGAGLRAELDRALGTAWDAELDPFRHAGDGAPTRWLYRVS</sequence>
<dbReference type="RefSeq" id="WP_284303283.1">
    <property type="nucleotide sequence ID" value="NZ_BSUO01000001.1"/>
</dbReference>
<name>A0ABQ6IPH2_9MICO</name>
<keyword evidence="2" id="KW-1185">Reference proteome</keyword>
<evidence type="ECO:0008006" key="3">
    <source>
        <dbReference type="Google" id="ProtNLM"/>
    </source>
</evidence>
<dbReference type="Pfam" id="PF11343">
    <property type="entry name" value="DUF3145"/>
    <property type="match status" value="1"/>
</dbReference>
<gene>
    <name evidence="1" type="ORF">GCM10025883_13960</name>
</gene>
<proteinExistence type="predicted"/>
<dbReference type="EMBL" id="BSUO01000001">
    <property type="protein sequence ID" value="GMA39351.1"/>
    <property type="molecule type" value="Genomic_DNA"/>
</dbReference>
<dbReference type="InterPro" id="IPR021491">
    <property type="entry name" value="DUF3145"/>
</dbReference>
<reference evidence="2" key="1">
    <citation type="journal article" date="2019" name="Int. J. Syst. Evol. Microbiol.">
        <title>The Global Catalogue of Microorganisms (GCM) 10K type strain sequencing project: providing services to taxonomists for standard genome sequencing and annotation.</title>
        <authorList>
            <consortium name="The Broad Institute Genomics Platform"/>
            <consortium name="The Broad Institute Genome Sequencing Center for Infectious Disease"/>
            <person name="Wu L."/>
            <person name="Ma J."/>
        </authorList>
    </citation>
    <scope>NUCLEOTIDE SEQUENCE [LARGE SCALE GENOMIC DNA]</scope>
    <source>
        <strain evidence="2">NBRC 113072</strain>
    </source>
</reference>
<evidence type="ECO:0000313" key="2">
    <source>
        <dbReference type="Proteomes" id="UP001157126"/>
    </source>
</evidence>
<comment type="caution">
    <text evidence="1">The sequence shown here is derived from an EMBL/GenBank/DDBJ whole genome shotgun (WGS) entry which is preliminary data.</text>
</comment>
<dbReference type="Proteomes" id="UP001157126">
    <property type="component" value="Unassembled WGS sequence"/>
</dbReference>
<accession>A0ABQ6IPH2</accession>